<accession>A0AAU7M2A2</accession>
<dbReference type="RefSeq" id="WP_350931167.1">
    <property type="nucleotide sequence ID" value="NZ_CP157762.1"/>
</dbReference>
<dbReference type="InterPro" id="IPR007685">
    <property type="entry name" value="RelA_SpoT"/>
</dbReference>
<dbReference type="SUPFAM" id="SSF81301">
    <property type="entry name" value="Nucleotidyltransferase"/>
    <property type="match status" value="1"/>
</dbReference>
<dbReference type="EMBL" id="CP157762">
    <property type="protein sequence ID" value="XBP91624.1"/>
    <property type="molecule type" value="Genomic_DNA"/>
</dbReference>
<evidence type="ECO:0000313" key="3">
    <source>
        <dbReference type="EMBL" id="XBP91624.1"/>
    </source>
</evidence>
<protein>
    <submittedName>
        <fullName evidence="3">Toxin glutamine deamidase domain-containing protein</fullName>
    </submittedName>
</protein>
<feature type="domain" description="RelA/SpoT" evidence="2">
    <location>
        <begin position="1353"/>
        <end position="1460"/>
    </location>
</feature>
<dbReference type="SMART" id="SM00954">
    <property type="entry name" value="RelA_SpoT"/>
    <property type="match status" value="1"/>
</dbReference>
<evidence type="ECO:0000313" key="4">
    <source>
        <dbReference type="EMBL" id="XCH72322.1"/>
    </source>
</evidence>
<reference evidence="3" key="1">
    <citation type="submission" date="2024-01" db="EMBL/GenBank/DDBJ databases">
        <title>The genome sequence of Micromonospora mangrovi CCTCC AA 2012012.</title>
        <authorList>
            <person name="Gao J."/>
        </authorList>
    </citation>
    <scope>NUCLEOTIDE SEQUENCE</scope>
    <source>
        <strain evidence="3">CCTCC AA 2012012</strain>
    </source>
</reference>
<dbReference type="GO" id="GO:0015969">
    <property type="term" value="P:guanosine tetraphosphate metabolic process"/>
    <property type="evidence" value="ECO:0007669"/>
    <property type="project" value="InterPro"/>
</dbReference>
<gene>
    <name evidence="4" type="ORF">ABUL08_18485</name>
    <name evidence="3" type="ORF">VK199_18415</name>
</gene>
<feature type="compositionally biased region" description="Low complexity" evidence="1">
    <location>
        <begin position="524"/>
        <end position="542"/>
    </location>
</feature>
<dbReference type="Pfam" id="PF15644">
    <property type="entry name" value="Gln_amidase"/>
    <property type="match status" value="1"/>
</dbReference>
<dbReference type="InterPro" id="IPR057746">
    <property type="entry name" value="CpnT-like_N"/>
</dbReference>
<organism evidence="3">
    <name type="scientific">Micromonospora sp. CCTCC AA 2012012</name>
    <dbReference type="NCBI Taxonomy" id="3111921"/>
    <lineage>
        <taxon>Bacteria</taxon>
        <taxon>Bacillati</taxon>
        <taxon>Actinomycetota</taxon>
        <taxon>Actinomycetes</taxon>
        <taxon>Micromonosporales</taxon>
        <taxon>Micromonosporaceae</taxon>
        <taxon>Micromonospora</taxon>
    </lineage>
</organism>
<sequence>MSLLPSPIPHPLDHCPWDVPGWIYEALDWVIGVEWPDGNECAVWDLADRWYGVADVLTGPRDDATGAASEVRSGYGGVGAVAAAFDTAWRRVAEGDEAPLPVLFAVTGELGRLVESCGCDIEGAKLEVWIELGILVVELMSVAVATVLTAGAASPAAGVAITTTRLVVQQIFKRLMAQLARKAIREGLKEAGERAAKQVVKSGVRGLARRAALGGLAEAGQEAGVSLATQAYQNSTGRGHGLDVTDVATSAVGGFAGGAAAPLAGLGRHADGRLGRIGEHLGREMTGETIAEGAAGLATGQGVSLEDLARAAVSGVSGSVTGQADEAMHHRLDGRLAALAGAAPPSLDLTGLASPVATDLSEASGAVDHLPMQRTSDRVLGPGWGAGSADGLVVEAGVVRPEAADAVLAGAQPPADGAVHAPTAGSPSFDLTAVHEAFAGPEALHEAVSEPETVRPAYAGPGDVHEAVSGPASVRQAAAGAGDGPPPAGPAADPGVGPVSTHIGTSSVGVAAPVSPTLSSVAVEPPTVSVPSLPSTSPGVVTGPTLDPTLPPVAAQAAASPAVVSGAPLPTPQPTTSGDRPPIGVRGSHPGPAVSSRAIPAAPDVSSRVVPPVAPDISHRLAAPTTTAPGPAPTAPAPEHSGAGSEDRPRPSPRFPLLEALAPGPAHPTDDSLPDPPPPFHRPPHRPRTPEREAALAADREALDRRRYQGYFEAQRQWFEDKRRYEEADWLREGADRNERLATERAAQAEQLRREGRDLAAERWQRQAFEASQESYDLRELARAVLDGAALRKDVMVDDDADFHRINNDVADLAVGAVETSDRSALTGDDDPPPIDRSRRYGVRGGLRPPLALHQTDLERQMPRAADGGVLRTPDPRDGGWFRLANDGGPQADPTRGINCLDCTLSLYETWMHGRPRVSAPRTFDGYLAGDVRQPVGGEQDGPLRVEASTGGRFQALCGPAGATTYAELRRNVEHGYHDLHRQLLTGGHGSYAFLISSWEGGGSHAWVALNQNGTVLYLDPQNGVVYDRPLYGHTGWPERANVIAVDALVVGPDGTPMPLPDRPRGAYSVLPDLPPRHPDRGDAPDFNRVHLLGEPGPGDAPAGGPSTEPDRTRVRQARLDAHSDRVSAMLPVRDVLAGSTDLDQVFAAGVTPAELVHHLDPATLRSLAPQLDDPAARDVARLLGDPRFAQMLDQTWEAPPRGEPLLAEALVRQLTQRPELARMILATPELADSLTARPLTLHHLASHQQAIDVLGEVLADIADRGPEAVVANVDPEPRPTPLTARQRQISTAVAARRQPNLQLGFDTSRRDDETYRLGYLEQLFADAAVAQQELNGVATNLAGDHGQPGWRLRPKGRDRVLDKLVEYRNDASRLKDLAAAKVQFRQLDDIYRAVDQLAADPQVVILDIKDRFLAPSPSGYRDVLVNLRMSNGHVGELRLHLAALDRVAEWEHALYEVRRDLEAISEADGRPLTSRERAIRDGLLRRVQDSFWRALGEGL</sequence>
<dbReference type="InterPro" id="IPR028908">
    <property type="entry name" value="Tox-PL_dom"/>
</dbReference>
<feature type="region of interest" description="Disordered" evidence="1">
    <location>
        <begin position="820"/>
        <end position="855"/>
    </location>
</feature>
<proteinExistence type="predicted"/>
<reference evidence="4" key="2">
    <citation type="submission" date="2024-06" db="EMBL/GenBank/DDBJ databases">
        <title>Micromonospora mangrovi CCTCC AA 2012012 genome sequences.</title>
        <authorList>
            <person name="Gao J."/>
        </authorList>
    </citation>
    <scope>NUCLEOTIDE SEQUENCE</scope>
    <source>
        <strain evidence="4">CCTCC AA 2012012</strain>
    </source>
</reference>
<feature type="region of interest" description="Disordered" evidence="1">
    <location>
        <begin position="1058"/>
        <end position="1112"/>
    </location>
</feature>
<feature type="region of interest" description="Disordered" evidence="1">
    <location>
        <begin position="454"/>
        <end position="504"/>
    </location>
</feature>
<feature type="compositionally biased region" description="Low complexity" evidence="1">
    <location>
        <begin position="552"/>
        <end position="568"/>
    </location>
</feature>
<dbReference type="Gene3D" id="3.30.460.10">
    <property type="entry name" value="Beta Polymerase, domain 2"/>
    <property type="match status" value="1"/>
</dbReference>
<dbReference type="Pfam" id="PF25547">
    <property type="entry name" value="WXG100_2"/>
    <property type="match status" value="1"/>
</dbReference>
<feature type="region of interest" description="Disordered" evidence="1">
    <location>
        <begin position="524"/>
        <end position="695"/>
    </location>
</feature>
<evidence type="ECO:0000259" key="2">
    <source>
        <dbReference type="SMART" id="SM00954"/>
    </source>
</evidence>
<name>A0AAU7M2A2_9ACTN</name>
<evidence type="ECO:0000256" key="1">
    <source>
        <dbReference type="SAM" id="MobiDB-lite"/>
    </source>
</evidence>
<feature type="compositionally biased region" description="Low complexity" evidence="1">
    <location>
        <begin position="490"/>
        <end position="499"/>
    </location>
</feature>
<dbReference type="EMBL" id="CP159342">
    <property type="protein sequence ID" value="XCH72322.1"/>
    <property type="molecule type" value="Genomic_DNA"/>
</dbReference>
<dbReference type="InterPro" id="IPR043519">
    <property type="entry name" value="NT_sf"/>
</dbReference>
<feature type="compositionally biased region" description="Basic and acidic residues" evidence="1">
    <location>
        <begin position="1075"/>
        <end position="1089"/>
    </location>
</feature>